<evidence type="ECO:0000313" key="2">
    <source>
        <dbReference type="EMBL" id="GAA4155206.1"/>
    </source>
</evidence>
<reference evidence="2" key="1">
    <citation type="journal article" date="2014" name="Int. J. Syst. Evol. Microbiol.">
        <title>Complete genome of a new Firmicutes species belonging to the dominant human colonic microbiota ('Ruminococcus bicirculans') reveals two chromosomes and a selective capacity to utilize plant glucans.</title>
        <authorList>
            <consortium name="NISC Comparative Sequencing Program"/>
            <person name="Wegmann U."/>
            <person name="Louis P."/>
            <person name="Goesmann A."/>
            <person name="Henrissat B."/>
            <person name="Duncan S.H."/>
            <person name="Flint H.J."/>
        </authorList>
    </citation>
    <scope>NUCLEOTIDE SEQUENCE</scope>
    <source>
        <strain evidence="2">JCM 17590</strain>
    </source>
</reference>
<name>A0ABP7ZEB8_9MICO</name>
<evidence type="ECO:0000259" key="1">
    <source>
        <dbReference type="Pfam" id="PF00156"/>
    </source>
</evidence>
<evidence type="ECO:0000313" key="3">
    <source>
        <dbReference type="Proteomes" id="UP001415169"/>
    </source>
</evidence>
<dbReference type="CDD" id="cd06223">
    <property type="entry name" value="PRTases_typeI"/>
    <property type="match status" value="1"/>
</dbReference>
<dbReference type="Pfam" id="PF00156">
    <property type="entry name" value="Pribosyltran"/>
    <property type="match status" value="1"/>
</dbReference>
<dbReference type="InterPro" id="IPR029057">
    <property type="entry name" value="PRTase-like"/>
</dbReference>
<dbReference type="SUPFAM" id="SSF53271">
    <property type="entry name" value="PRTase-like"/>
    <property type="match status" value="1"/>
</dbReference>
<proteinExistence type="predicted"/>
<reference evidence="2" key="2">
    <citation type="submission" date="2023-12" db="EMBL/GenBank/DDBJ databases">
        <authorList>
            <person name="Sun Q."/>
            <person name="Inoue M."/>
        </authorList>
    </citation>
    <scope>NUCLEOTIDE SEQUENCE</scope>
    <source>
        <strain evidence="2">JCM 17590</strain>
    </source>
</reference>
<keyword evidence="3" id="KW-1185">Reference proteome</keyword>
<dbReference type="EMBL" id="BAABBV010000001">
    <property type="protein sequence ID" value="GAA4155206.1"/>
    <property type="molecule type" value="Genomic_DNA"/>
</dbReference>
<accession>A0ABP7ZEB8</accession>
<dbReference type="Proteomes" id="UP001415169">
    <property type="component" value="Unassembled WGS sequence"/>
</dbReference>
<dbReference type="InterPro" id="IPR000836">
    <property type="entry name" value="PRTase_dom"/>
</dbReference>
<protein>
    <submittedName>
        <fullName evidence="2">Phosphoribosyltransferase family protein</fullName>
    </submittedName>
</protein>
<feature type="domain" description="Phosphoribosyltransferase" evidence="1">
    <location>
        <begin position="59"/>
        <end position="103"/>
    </location>
</feature>
<dbReference type="Gene3D" id="3.40.50.2020">
    <property type="match status" value="1"/>
</dbReference>
<dbReference type="RefSeq" id="WP_344790050.1">
    <property type="nucleotide sequence ID" value="NZ_BAABBV010000001.1"/>
</dbReference>
<sequence>MLFRDRDEAGRMLADLLLNLRAARPVVLGIPAGGVLVAQVVARELGAPLGAVASGCLTETDLEDRTVLVVDEGVNTGATMRAALETVAAAHPRQVFAAAPVAPRRLSLGRLAADLYAIARPEPLSSVRRWYAELPEVSEDEVRAALGGQDWAYAGATSL</sequence>
<comment type="caution">
    <text evidence="2">The sequence shown here is derived from an EMBL/GenBank/DDBJ whole genome shotgun (WGS) entry which is preliminary data.</text>
</comment>
<keyword evidence="2" id="KW-0808">Transferase</keyword>
<keyword evidence="2" id="KW-0328">Glycosyltransferase</keyword>
<dbReference type="GO" id="GO:0016757">
    <property type="term" value="F:glycosyltransferase activity"/>
    <property type="evidence" value="ECO:0007669"/>
    <property type="project" value="UniProtKB-KW"/>
</dbReference>
<organism evidence="2 3">
    <name type="scientific">Gryllotalpicola daejeonensis</name>
    <dbReference type="NCBI Taxonomy" id="993087"/>
    <lineage>
        <taxon>Bacteria</taxon>
        <taxon>Bacillati</taxon>
        <taxon>Actinomycetota</taxon>
        <taxon>Actinomycetes</taxon>
        <taxon>Micrococcales</taxon>
        <taxon>Microbacteriaceae</taxon>
        <taxon>Gryllotalpicola</taxon>
    </lineage>
</organism>
<gene>
    <name evidence="2" type="ORF">GCM10022286_03830</name>
</gene>